<evidence type="ECO:0000313" key="2">
    <source>
        <dbReference type="Proteomes" id="UP001302602"/>
    </source>
</evidence>
<proteinExistence type="predicted"/>
<reference evidence="1" key="1">
    <citation type="journal article" date="2023" name="Mol. Phylogenet. Evol.">
        <title>Genome-scale phylogeny and comparative genomics of the fungal order Sordariales.</title>
        <authorList>
            <person name="Hensen N."/>
            <person name="Bonometti L."/>
            <person name="Westerberg I."/>
            <person name="Brannstrom I.O."/>
            <person name="Guillou S."/>
            <person name="Cros-Aarteil S."/>
            <person name="Calhoun S."/>
            <person name="Haridas S."/>
            <person name="Kuo A."/>
            <person name="Mondo S."/>
            <person name="Pangilinan J."/>
            <person name="Riley R."/>
            <person name="LaButti K."/>
            <person name="Andreopoulos B."/>
            <person name="Lipzen A."/>
            <person name="Chen C."/>
            <person name="Yan M."/>
            <person name="Daum C."/>
            <person name="Ng V."/>
            <person name="Clum A."/>
            <person name="Steindorff A."/>
            <person name="Ohm R.A."/>
            <person name="Martin F."/>
            <person name="Silar P."/>
            <person name="Natvig D.O."/>
            <person name="Lalanne C."/>
            <person name="Gautier V."/>
            <person name="Ament-Velasquez S.L."/>
            <person name="Kruys A."/>
            <person name="Hutchinson M.I."/>
            <person name="Powell A.J."/>
            <person name="Barry K."/>
            <person name="Miller A.N."/>
            <person name="Grigoriev I.V."/>
            <person name="Debuchy R."/>
            <person name="Gladieux P."/>
            <person name="Hiltunen Thoren M."/>
            <person name="Johannesson H."/>
        </authorList>
    </citation>
    <scope>NUCLEOTIDE SEQUENCE</scope>
    <source>
        <strain evidence="1">CBS 731.68</strain>
    </source>
</reference>
<dbReference type="RefSeq" id="XP_062653149.1">
    <property type="nucleotide sequence ID" value="XM_062797495.1"/>
</dbReference>
<accession>A0AAN6UAH3</accession>
<organism evidence="1 2">
    <name type="scientific">Parathielavia appendiculata</name>
    <dbReference type="NCBI Taxonomy" id="2587402"/>
    <lineage>
        <taxon>Eukaryota</taxon>
        <taxon>Fungi</taxon>
        <taxon>Dikarya</taxon>
        <taxon>Ascomycota</taxon>
        <taxon>Pezizomycotina</taxon>
        <taxon>Sordariomycetes</taxon>
        <taxon>Sordariomycetidae</taxon>
        <taxon>Sordariales</taxon>
        <taxon>Chaetomiaceae</taxon>
        <taxon>Parathielavia</taxon>
    </lineage>
</organism>
<protein>
    <submittedName>
        <fullName evidence="1">Uncharacterized protein</fullName>
    </submittedName>
</protein>
<sequence>MPRLYHAWCSSSALGRFPYPDPVPRRHRRLTSCVSVTPKCGVSESSLIESWFKAVTSLTQRPIYPLLVPAGSQCYTQSVARRLEDGSTQDNLMDEASPGQAARALLGCLGSLGEKLGIIRIRSVHGRTTHTLMRCCRCHTARILPAANRRDLRTVQCATVDAGSA</sequence>
<gene>
    <name evidence="1" type="ORF">N657DRAFT_71803</name>
</gene>
<comment type="caution">
    <text evidence="1">The sequence shown here is derived from an EMBL/GenBank/DDBJ whole genome shotgun (WGS) entry which is preliminary data.</text>
</comment>
<dbReference type="AlphaFoldDB" id="A0AAN6UAH3"/>
<reference evidence="1" key="2">
    <citation type="submission" date="2023-05" db="EMBL/GenBank/DDBJ databases">
        <authorList>
            <consortium name="Lawrence Berkeley National Laboratory"/>
            <person name="Steindorff A."/>
            <person name="Hensen N."/>
            <person name="Bonometti L."/>
            <person name="Westerberg I."/>
            <person name="Brannstrom I.O."/>
            <person name="Guillou S."/>
            <person name="Cros-Aarteil S."/>
            <person name="Calhoun S."/>
            <person name="Haridas S."/>
            <person name="Kuo A."/>
            <person name="Mondo S."/>
            <person name="Pangilinan J."/>
            <person name="Riley R."/>
            <person name="Labutti K."/>
            <person name="Andreopoulos B."/>
            <person name="Lipzen A."/>
            <person name="Chen C."/>
            <person name="Yanf M."/>
            <person name="Daum C."/>
            <person name="Ng V."/>
            <person name="Clum A."/>
            <person name="Ohm R."/>
            <person name="Martin F."/>
            <person name="Silar P."/>
            <person name="Natvig D."/>
            <person name="Lalanne C."/>
            <person name="Gautier V."/>
            <person name="Ament-Velasquez S.L."/>
            <person name="Kruys A."/>
            <person name="Hutchinson M.I."/>
            <person name="Powell A.J."/>
            <person name="Barry K."/>
            <person name="Miller A.N."/>
            <person name="Grigoriev I.V."/>
            <person name="Debuchy R."/>
            <person name="Gladieux P."/>
            <person name="Thoren M.H."/>
            <person name="Johannesson H."/>
        </authorList>
    </citation>
    <scope>NUCLEOTIDE SEQUENCE</scope>
    <source>
        <strain evidence="1">CBS 731.68</strain>
    </source>
</reference>
<dbReference type="EMBL" id="MU853223">
    <property type="protein sequence ID" value="KAK4129378.1"/>
    <property type="molecule type" value="Genomic_DNA"/>
</dbReference>
<keyword evidence="2" id="KW-1185">Reference proteome</keyword>
<dbReference type="GeneID" id="87834274"/>
<evidence type="ECO:0000313" key="1">
    <source>
        <dbReference type="EMBL" id="KAK4129378.1"/>
    </source>
</evidence>
<dbReference type="Proteomes" id="UP001302602">
    <property type="component" value="Unassembled WGS sequence"/>
</dbReference>
<name>A0AAN6UAH3_9PEZI</name>